<accession>A0A1W2DSI5</accession>
<dbReference type="EMBL" id="FWXT01000004">
    <property type="protein sequence ID" value="SMD00464.1"/>
    <property type="molecule type" value="Genomic_DNA"/>
</dbReference>
<organism evidence="4 5">
    <name type="scientific">Pedobacter africanus</name>
    <dbReference type="NCBI Taxonomy" id="151894"/>
    <lineage>
        <taxon>Bacteria</taxon>
        <taxon>Pseudomonadati</taxon>
        <taxon>Bacteroidota</taxon>
        <taxon>Sphingobacteriia</taxon>
        <taxon>Sphingobacteriales</taxon>
        <taxon>Sphingobacteriaceae</taxon>
        <taxon>Pedobacter</taxon>
    </lineage>
</organism>
<dbReference type="SUPFAM" id="SSF46689">
    <property type="entry name" value="Homeodomain-like"/>
    <property type="match status" value="1"/>
</dbReference>
<proteinExistence type="predicted"/>
<sequence length="324" mass="36357">MTQVALLLTNKYRLLSVAAILDVFDTVNSYYEANGQEALFNVSILHAANSSNEVPVFNQYVPQPLNASSKQDLVLIPAFATQDVHNAVQENLEFIPWLRQQHQKGVELASFCTGAFLLGASGLLNGKNATTHIHACTSFAANYPDVYLRPSEVVTYDHGIYTSGGATSTFHLLLRLIHNYANRETAIRVAKVFAIDMNRGQQSYFGTFVPPRDHGDELVAQTQLCIENSYNKAATVEDILQQIPASRRNIERRFKMATGNTLIEYLQKTRIEVAKKLLEQTNQSILEIMLNSGYNDLKAFRQLFKKSSGMTPKDYRDKFKARVA</sequence>
<reference evidence="5" key="1">
    <citation type="submission" date="2017-04" db="EMBL/GenBank/DDBJ databases">
        <authorList>
            <person name="Varghese N."/>
            <person name="Submissions S."/>
        </authorList>
    </citation>
    <scope>NUCLEOTIDE SEQUENCE [LARGE SCALE GENOMIC DNA]</scope>
    <source>
        <strain evidence="5">DSM 12126</strain>
    </source>
</reference>
<dbReference type="GO" id="GO:0003700">
    <property type="term" value="F:DNA-binding transcription factor activity"/>
    <property type="evidence" value="ECO:0007669"/>
    <property type="project" value="InterPro"/>
</dbReference>
<evidence type="ECO:0000313" key="4">
    <source>
        <dbReference type="EMBL" id="SMD00464.1"/>
    </source>
</evidence>
<dbReference type="Pfam" id="PF01965">
    <property type="entry name" value="DJ-1_PfpI"/>
    <property type="match status" value="1"/>
</dbReference>
<dbReference type="AlphaFoldDB" id="A0A1W2DSI5"/>
<keyword evidence="1" id="KW-0805">Transcription regulation</keyword>
<dbReference type="InterPro" id="IPR009057">
    <property type="entry name" value="Homeodomain-like_sf"/>
</dbReference>
<dbReference type="RefSeq" id="WP_084240803.1">
    <property type="nucleotide sequence ID" value="NZ_FWXT01000004.1"/>
</dbReference>
<dbReference type="PANTHER" id="PTHR43130">
    <property type="entry name" value="ARAC-FAMILY TRANSCRIPTIONAL REGULATOR"/>
    <property type="match status" value="1"/>
</dbReference>
<dbReference type="GO" id="GO:0043565">
    <property type="term" value="F:sequence-specific DNA binding"/>
    <property type="evidence" value="ECO:0007669"/>
    <property type="project" value="InterPro"/>
</dbReference>
<dbReference type="InterPro" id="IPR029062">
    <property type="entry name" value="Class_I_gatase-like"/>
</dbReference>
<gene>
    <name evidence="4" type="ORF">SAMN04488524_4017</name>
</gene>
<dbReference type="Pfam" id="PF12833">
    <property type="entry name" value="HTH_18"/>
    <property type="match status" value="1"/>
</dbReference>
<evidence type="ECO:0000256" key="2">
    <source>
        <dbReference type="ARBA" id="ARBA00023163"/>
    </source>
</evidence>
<dbReference type="InterPro" id="IPR052158">
    <property type="entry name" value="INH-QAR"/>
</dbReference>
<evidence type="ECO:0000256" key="1">
    <source>
        <dbReference type="ARBA" id="ARBA00023015"/>
    </source>
</evidence>
<dbReference type="SMART" id="SM00342">
    <property type="entry name" value="HTH_ARAC"/>
    <property type="match status" value="1"/>
</dbReference>
<name>A0A1W2DSI5_9SPHI</name>
<dbReference type="Gene3D" id="3.40.50.880">
    <property type="match status" value="1"/>
</dbReference>
<dbReference type="SUPFAM" id="SSF52317">
    <property type="entry name" value="Class I glutamine amidotransferase-like"/>
    <property type="match status" value="1"/>
</dbReference>
<evidence type="ECO:0000313" key="5">
    <source>
        <dbReference type="Proteomes" id="UP000192756"/>
    </source>
</evidence>
<evidence type="ECO:0000259" key="3">
    <source>
        <dbReference type="PROSITE" id="PS01124"/>
    </source>
</evidence>
<dbReference type="PROSITE" id="PS01124">
    <property type="entry name" value="HTH_ARAC_FAMILY_2"/>
    <property type="match status" value="1"/>
</dbReference>
<protein>
    <submittedName>
        <fullName evidence="4">Transcriptional regulator GlxA family, contains an amidase domain and an AraC-type DNA-binding HTH domain</fullName>
    </submittedName>
</protein>
<dbReference type="InterPro" id="IPR002818">
    <property type="entry name" value="DJ-1/PfpI"/>
</dbReference>
<keyword evidence="4" id="KW-0238">DNA-binding</keyword>
<dbReference type="Proteomes" id="UP000192756">
    <property type="component" value="Unassembled WGS sequence"/>
</dbReference>
<dbReference type="Gene3D" id="1.10.10.60">
    <property type="entry name" value="Homeodomain-like"/>
    <property type="match status" value="1"/>
</dbReference>
<keyword evidence="5" id="KW-1185">Reference proteome</keyword>
<feature type="domain" description="HTH araC/xylS-type" evidence="3">
    <location>
        <begin position="220"/>
        <end position="318"/>
    </location>
</feature>
<dbReference type="STRING" id="151894.SAMN04488524_4017"/>
<dbReference type="OrthoDB" id="9803764at2"/>
<keyword evidence="2" id="KW-0804">Transcription</keyword>
<dbReference type="PANTHER" id="PTHR43130:SF3">
    <property type="entry name" value="HTH-TYPE TRANSCRIPTIONAL REGULATOR RV1931C"/>
    <property type="match status" value="1"/>
</dbReference>
<dbReference type="InterPro" id="IPR018060">
    <property type="entry name" value="HTH_AraC"/>
</dbReference>